<gene>
    <name evidence="3" type="primary">RTase</name>
    <name evidence="3" type="ORF">EVAR_30744_1</name>
</gene>
<dbReference type="InterPro" id="IPR005135">
    <property type="entry name" value="Endo/exonuclease/phosphatase"/>
</dbReference>
<dbReference type="GO" id="GO:0003676">
    <property type="term" value="F:nucleic acid binding"/>
    <property type="evidence" value="ECO:0007669"/>
    <property type="project" value="InterPro"/>
</dbReference>
<dbReference type="InterPro" id="IPR004875">
    <property type="entry name" value="DDE_SF_endonuclease_dom"/>
</dbReference>
<feature type="compositionally biased region" description="Basic residues" evidence="1">
    <location>
        <begin position="707"/>
        <end position="720"/>
    </location>
</feature>
<dbReference type="PROSITE" id="PS50878">
    <property type="entry name" value="RT_POL"/>
    <property type="match status" value="1"/>
</dbReference>
<feature type="region of interest" description="Disordered" evidence="1">
    <location>
        <begin position="1079"/>
        <end position="1098"/>
    </location>
</feature>
<dbReference type="InterPro" id="IPR036691">
    <property type="entry name" value="Endo/exonu/phosph_ase_sf"/>
</dbReference>
<dbReference type="GO" id="GO:0003964">
    <property type="term" value="F:RNA-directed DNA polymerase activity"/>
    <property type="evidence" value="ECO:0007669"/>
    <property type="project" value="UniProtKB-KW"/>
</dbReference>
<feature type="compositionally biased region" description="Low complexity" evidence="1">
    <location>
        <begin position="645"/>
        <end position="654"/>
    </location>
</feature>
<evidence type="ECO:0000256" key="1">
    <source>
        <dbReference type="SAM" id="MobiDB-lite"/>
    </source>
</evidence>
<dbReference type="Gene3D" id="3.60.10.10">
    <property type="entry name" value="Endonuclease/exonuclease/phosphatase"/>
    <property type="match status" value="1"/>
</dbReference>
<dbReference type="Pfam" id="PF00078">
    <property type="entry name" value="RVT_1"/>
    <property type="match status" value="1"/>
</dbReference>
<dbReference type="EMBL" id="BGZK01000285">
    <property type="protein sequence ID" value="GBP34191.1"/>
    <property type="molecule type" value="Genomic_DNA"/>
</dbReference>
<dbReference type="SUPFAM" id="SSF56672">
    <property type="entry name" value="DNA/RNA polymerases"/>
    <property type="match status" value="1"/>
</dbReference>
<comment type="caution">
    <text evidence="3">The sequence shown here is derived from an EMBL/GenBank/DDBJ whole genome shotgun (WGS) entry which is preliminary data.</text>
</comment>
<organism evidence="3 4">
    <name type="scientific">Eumeta variegata</name>
    <name type="common">Bagworm moth</name>
    <name type="synonym">Eumeta japonica</name>
    <dbReference type="NCBI Taxonomy" id="151549"/>
    <lineage>
        <taxon>Eukaryota</taxon>
        <taxon>Metazoa</taxon>
        <taxon>Ecdysozoa</taxon>
        <taxon>Arthropoda</taxon>
        <taxon>Hexapoda</taxon>
        <taxon>Insecta</taxon>
        <taxon>Pterygota</taxon>
        <taxon>Neoptera</taxon>
        <taxon>Endopterygota</taxon>
        <taxon>Lepidoptera</taxon>
        <taxon>Glossata</taxon>
        <taxon>Ditrysia</taxon>
        <taxon>Tineoidea</taxon>
        <taxon>Psychidae</taxon>
        <taxon>Oiketicinae</taxon>
        <taxon>Eumeta</taxon>
    </lineage>
</organism>
<feature type="compositionally biased region" description="Low complexity" evidence="1">
    <location>
        <begin position="674"/>
        <end position="685"/>
    </location>
</feature>
<dbReference type="PANTHER" id="PTHR36688">
    <property type="entry name" value="ENDO/EXONUCLEASE/PHOSPHATASE DOMAIN-CONTAINING PROTEIN"/>
    <property type="match status" value="1"/>
</dbReference>
<dbReference type="CDD" id="cd15517">
    <property type="entry name" value="PHD_TCF19_like"/>
    <property type="match status" value="1"/>
</dbReference>
<feature type="compositionally biased region" description="Polar residues" evidence="1">
    <location>
        <begin position="1081"/>
        <end position="1098"/>
    </location>
</feature>
<dbReference type="OrthoDB" id="8191755at2759"/>
<dbReference type="PANTHER" id="PTHR36688:SF1">
    <property type="entry name" value="ENDONUCLEASE_EXONUCLEASE_PHOSPHATASE DOMAIN-CONTAINING PROTEIN"/>
    <property type="match status" value="1"/>
</dbReference>
<keyword evidence="3" id="KW-0695">RNA-directed DNA polymerase</keyword>
<dbReference type="AlphaFoldDB" id="A0A4C1V5W9"/>
<dbReference type="InterPro" id="IPR000477">
    <property type="entry name" value="RT_dom"/>
</dbReference>
<protein>
    <submittedName>
        <fullName evidence="3">Probable RNA-directed DNA polymerase from transposon BS</fullName>
    </submittedName>
</protein>
<evidence type="ECO:0000259" key="2">
    <source>
        <dbReference type="PROSITE" id="PS50878"/>
    </source>
</evidence>
<evidence type="ECO:0000313" key="3">
    <source>
        <dbReference type="EMBL" id="GBP34191.1"/>
    </source>
</evidence>
<reference evidence="3 4" key="1">
    <citation type="journal article" date="2019" name="Commun. Biol.">
        <title>The bagworm genome reveals a unique fibroin gene that provides high tensile strength.</title>
        <authorList>
            <person name="Kono N."/>
            <person name="Nakamura H."/>
            <person name="Ohtoshi R."/>
            <person name="Tomita M."/>
            <person name="Numata K."/>
            <person name="Arakawa K."/>
        </authorList>
    </citation>
    <scope>NUCLEOTIDE SEQUENCE [LARGE SCALE GENOMIC DNA]</scope>
</reference>
<keyword evidence="4" id="KW-1185">Reference proteome</keyword>
<keyword evidence="3" id="KW-0548">Nucleotidyltransferase</keyword>
<feature type="domain" description="Reverse transcriptase" evidence="2">
    <location>
        <begin position="271"/>
        <end position="549"/>
    </location>
</feature>
<feature type="compositionally biased region" description="Polar residues" evidence="1">
    <location>
        <begin position="686"/>
        <end position="697"/>
    </location>
</feature>
<dbReference type="Proteomes" id="UP000299102">
    <property type="component" value="Unassembled WGS sequence"/>
</dbReference>
<dbReference type="SUPFAM" id="SSF56219">
    <property type="entry name" value="DNase I-like"/>
    <property type="match status" value="1"/>
</dbReference>
<dbReference type="CDD" id="cd01650">
    <property type="entry name" value="RT_nLTR_like"/>
    <property type="match status" value="1"/>
</dbReference>
<name>A0A4C1V5W9_EUMVA</name>
<dbReference type="InterPro" id="IPR011011">
    <property type="entry name" value="Znf_FYVE_PHD"/>
</dbReference>
<proteinExistence type="predicted"/>
<dbReference type="InterPro" id="IPR043502">
    <property type="entry name" value="DNA/RNA_pol_sf"/>
</dbReference>
<dbReference type="InterPro" id="IPR052560">
    <property type="entry name" value="RdDP_mobile_element"/>
</dbReference>
<accession>A0A4C1V5W9</accession>
<dbReference type="Pfam" id="PF03184">
    <property type="entry name" value="DDE_1"/>
    <property type="match status" value="1"/>
</dbReference>
<dbReference type="Pfam" id="PF03372">
    <property type="entry name" value="Exo_endo_phos"/>
    <property type="match status" value="1"/>
</dbReference>
<sequence length="1206" mass="134333">MLELDQCTKEYGIDIVLVQETLLKPNSPKSCTLAGYVQLRTDRTDAPLGGTAIYYKRSLQCCPIDLPTLSNIEATGCRLAMTGHRTLVIVSIYLSPSKKLLRSDIEALLALGDAIILFGDFNCKHTNWGCAVSNPGGNSISGALTNHIRTVVKKCSREVPASVDRRKLPADALELLRAKNAALRLAYAYPSRENRYQARALQRRVRARMIEVKNEEWSNLMEDISPTHKAFWKVTKALKSEGYLPTPPLKKPDSSLAVDDQEKAECIADSIELQYSHTLPPYDTQHISLIEEEVRQKTSPQSPWTKFKKLVKGLKAEKAPGLDGITTRLSEYLFGKGLIINEQFGFRPNHSCPQQALRLVEYITEGFKTKKRTFFDVAKAFDRVWHTGLIHKLYLLKVPDRLILIIHNFLIDRHFVFRHENTHSSRRTIRAGVPQGSALSPLLYSVYTNDIPRSSSGVQLALFADDTALYLCGQTELNICPHLQKAIKELARWLQTWRIEVNDEKSAAISFIYRKGRSPVAVAHGTPPLRINNAPIPWQHTYKYLGITFDRNLHFRDHIKRVRKTAISYQSRLKGMLGRNSKLTLRNKRTLYLMCIRTVLTYASPVFAHAAPKDLKNCKSCRTNSAEPPPKHTGYALPSEVDSVLGVGSSDSTDNNNKYDVGGRGQSPCPSVCSSGKRSSSAISSNEGSDNSDSTVKSSDDEDLQIVKRKNKRVARRLRKTSSSSQSNDSAIDIEQVKVKSTNHSDSSITSKKAIVAKTVASNKEATTSGINTLKTTNVAGSKPSPPPKLERVASGSCAGGDWQPCLSDLIESANNAACVETARVRVQPDATRVCNLMTHVFPALTPSVCRAHRRRLSVVQSVGRAIWCDKQREVVLVVFWSAKNMNAQLMRGCPPGSVGVAHPSGWIQMNIFTDWFKHFIEHTNPTPESKVLLILDGHYSHTHNIDIIDIARENSVDIVSLPPHTTHKLQPLDKTFMGPLKTYYSEEIRTWIRNNNRPLSPYDIVELFGKSYLKVQTGKIAANGFKVTGLWPLNQNVFSDVDFIAAQQNAVRDGCTTNIAALESNSGTDQALTEIPEVESNIQPEPEPSTSGLNRSSLGLVSPYAISPLPEKRRKASNRGRKAAVPAVITSSPYKNDLFDEDSEPDELMGQACPDSADAECMFCQILFSTENRGEKWIRCIMCELWAHYDCAGPEFDTWICDFCK</sequence>
<evidence type="ECO:0000313" key="4">
    <source>
        <dbReference type="Proteomes" id="UP000299102"/>
    </source>
</evidence>
<keyword evidence="3" id="KW-0808">Transferase</keyword>
<feature type="region of interest" description="Disordered" evidence="1">
    <location>
        <begin position="645"/>
        <end position="729"/>
    </location>
</feature>
<dbReference type="SUPFAM" id="SSF57903">
    <property type="entry name" value="FYVE/PHD zinc finger"/>
    <property type="match status" value="1"/>
</dbReference>